<evidence type="ECO:0000256" key="9">
    <source>
        <dbReference type="ARBA" id="ARBA00046608"/>
    </source>
</evidence>
<keyword evidence="7 10" id="KW-1208">Phospholipid metabolism</keyword>
<keyword evidence="11" id="KW-0012">Acyltransferase</keyword>
<keyword evidence="12" id="KW-1185">Reference proteome</keyword>
<dbReference type="InterPro" id="IPR012281">
    <property type="entry name" value="Phospholipid_synth_PlsX-like"/>
</dbReference>
<dbReference type="RefSeq" id="WP_182162590.1">
    <property type="nucleotide sequence ID" value="NZ_JACFXV010000039.1"/>
</dbReference>
<comment type="subunit">
    <text evidence="9 10">Homodimer. Probably interacts with PlsY.</text>
</comment>
<evidence type="ECO:0000256" key="1">
    <source>
        <dbReference type="ARBA" id="ARBA00001232"/>
    </source>
</evidence>
<comment type="subcellular location">
    <subcellularLocation>
        <location evidence="10">Cytoplasm</location>
    </subcellularLocation>
    <text evidence="10">Associated with the membrane possibly through PlsY.</text>
</comment>
<evidence type="ECO:0000256" key="5">
    <source>
        <dbReference type="ARBA" id="ARBA00023098"/>
    </source>
</evidence>
<dbReference type="HAMAP" id="MF_00019">
    <property type="entry name" value="PlsX"/>
    <property type="match status" value="1"/>
</dbReference>
<accession>A0A839AC82</accession>
<evidence type="ECO:0000313" key="11">
    <source>
        <dbReference type="EMBL" id="MBA5776289.1"/>
    </source>
</evidence>
<evidence type="ECO:0000256" key="2">
    <source>
        <dbReference type="ARBA" id="ARBA00022490"/>
    </source>
</evidence>
<keyword evidence="2 10" id="KW-0963">Cytoplasm</keyword>
<comment type="function">
    <text evidence="10">Catalyzes the reversible formation of acyl-phosphate (acyl-PO(4)) from acyl-[acyl-carrier-protein] (acyl-ACP). This enzyme utilizes acyl-ACP as fatty acyl donor, but not acyl-CoA.</text>
</comment>
<organism evidence="11 12">
    <name type="scientific">Stappia albiluteola</name>
    <dbReference type="NCBI Taxonomy" id="2758565"/>
    <lineage>
        <taxon>Bacteria</taxon>
        <taxon>Pseudomonadati</taxon>
        <taxon>Pseudomonadota</taxon>
        <taxon>Alphaproteobacteria</taxon>
        <taxon>Hyphomicrobiales</taxon>
        <taxon>Stappiaceae</taxon>
        <taxon>Stappia</taxon>
    </lineage>
</organism>
<dbReference type="AlphaFoldDB" id="A0A839AC82"/>
<keyword evidence="6 10" id="KW-0594">Phospholipid biosynthesis</keyword>
<dbReference type="GO" id="GO:0043811">
    <property type="term" value="F:phosphate:acyl-[acyl carrier protein] acyltransferase activity"/>
    <property type="evidence" value="ECO:0007669"/>
    <property type="project" value="UniProtKB-UniRule"/>
</dbReference>
<comment type="catalytic activity">
    <reaction evidence="1 10">
        <text>a fatty acyl-[ACP] + phosphate = an acyl phosphate + holo-[ACP]</text>
        <dbReference type="Rhea" id="RHEA:42292"/>
        <dbReference type="Rhea" id="RHEA-COMP:9685"/>
        <dbReference type="Rhea" id="RHEA-COMP:14125"/>
        <dbReference type="ChEBI" id="CHEBI:43474"/>
        <dbReference type="ChEBI" id="CHEBI:59918"/>
        <dbReference type="ChEBI" id="CHEBI:64479"/>
        <dbReference type="ChEBI" id="CHEBI:138651"/>
        <dbReference type="EC" id="2.3.1.274"/>
    </reaction>
</comment>
<dbReference type="InterPro" id="IPR003664">
    <property type="entry name" value="FA_synthesis"/>
</dbReference>
<evidence type="ECO:0000256" key="7">
    <source>
        <dbReference type="ARBA" id="ARBA00023264"/>
    </source>
</evidence>
<dbReference type="EMBL" id="JACFXV010000039">
    <property type="protein sequence ID" value="MBA5776289.1"/>
    <property type="molecule type" value="Genomic_DNA"/>
</dbReference>
<dbReference type="PANTHER" id="PTHR30100">
    <property type="entry name" value="FATTY ACID/PHOSPHOLIPID SYNTHESIS PROTEIN PLSX"/>
    <property type="match status" value="1"/>
</dbReference>
<evidence type="ECO:0000256" key="10">
    <source>
        <dbReference type="HAMAP-Rule" id="MF_00019"/>
    </source>
</evidence>
<comment type="similarity">
    <text evidence="10">Belongs to the PlsX family.</text>
</comment>
<reference evidence="11 12" key="1">
    <citation type="submission" date="2020-07" db="EMBL/GenBank/DDBJ databases">
        <title>Stappia sp., F7233, whole genome shotgun sequencing project.</title>
        <authorList>
            <person name="Jiang S."/>
            <person name="Liu Z.W."/>
            <person name="Du Z.J."/>
        </authorList>
    </citation>
    <scope>NUCLEOTIDE SEQUENCE [LARGE SCALE GENOMIC DNA]</scope>
    <source>
        <strain evidence="11 12">F7233</strain>
    </source>
</reference>
<keyword evidence="4 10" id="KW-0808">Transferase</keyword>
<evidence type="ECO:0000256" key="6">
    <source>
        <dbReference type="ARBA" id="ARBA00023209"/>
    </source>
</evidence>
<dbReference type="GO" id="GO:0006633">
    <property type="term" value="P:fatty acid biosynthetic process"/>
    <property type="evidence" value="ECO:0007669"/>
    <property type="project" value="UniProtKB-UniRule"/>
</dbReference>
<evidence type="ECO:0000256" key="8">
    <source>
        <dbReference type="ARBA" id="ARBA00024069"/>
    </source>
</evidence>
<dbReference type="EC" id="2.3.1.274" evidence="8 10"/>
<protein>
    <recommendedName>
        <fullName evidence="8 10">Phosphate acyltransferase</fullName>
        <ecNumber evidence="8 10">2.3.1.274</ecNumber>
    </recommendedName>
    <alternativeName>
        <fullName evidence="10">Acyl-ACP phosphotransacylase</fullName>
    </alternativeName>
    <alternativeName>
        <fullName evidence="10">Acyl-[acyl-carrier-protein]--phosphate acyltransferase</fullName>
    </alternativeName>
    <alternativeName>
        <fullName evidence="10">Phosphate-acyl-ACP acyltransferase</fullName>
    </alternativeName>
</protein>
<dbReference type="Proteomes" id="UP000541109">
    <property type="component" value="Unassembled WGS sequence"/>
</dbReference>
<dbReference type="PANTHER" id="PTHR30100:SF1">
    <property type="entry name" value="PHOSPHATE ACYLTRANSFERASE"/>
    <property type="match status" value="1"/>
</dbReference>
<dbReference type="Pfam" id="PF02504">
    <property type="entry name" value="FA_synthesis"/>
    <property type="match status" value="1"/>
</dbReference>
<dbReference type="Gene3D" id="3.40.718.10">
    <property type="entry name" value="Isopropylmalate Dehydrogenase"/>
    <property type="match status" value="1"/>
</dbReference>
<gene>
    <name evidence="10 11" type="primary">plsX</name>
    <name evidence="11" type="ORF">H2509_04025</name>
</gene>
<sequence length="354" mass="37615">MAETIKISLDAMGGDRGAEVVIPGAALALNRRPDTHFLIYGNEATVLPLLDRYPALKAASTVHHCDIAVAMDAKPSQALRQGRWRSSMWRSLEAVKSGEADVAVSAGNTGALMAMSKFCLRTMANIERPAIAAIWPTLRGESIVLDVGATIGADAQQLIDFSILGGAMARALFGIERPTVGLLNIGVEEVKGLEEVRTAGKLLREAGLPSLDYAGFVEGDDLGKGTVDVVVTEGFAGNIALKTAEGTAKQIGSYLRSSMNRTWLARLGYLLAKSAFDRLREKMDPRKANGGVFLGLNGIVIKSHGGTDAEGFAAAVELAYGMTRNNLLNKIAQDLVHYHRGRFASVHGGTEGVK</sequence>
<dbReference type="NCBIfam" id="TIGR00182">
    <property type="entry name" value="plsX"/>
    <property type="match status" value="1"/>
</dbReference>
<dbReference type="UniPathway" id="UPA00085"/>
<evidence type="ECO:0000313" key="12">
    <source>
        <dbReference type="Proteomes" id="UP000541109"/>
    </source>
</evidence>
<proteinExistence type="inferred from homology"/>
<keyword evidence="3 10" id="KW-0444">Lipid biosynthesis</keyword>
<comment type="pathway">
    <text evidence="10">Lipid metabolism; phospholipid metabolism.</text>
</comment>
<dbReference type="SUPFAM" id="SSF53659">
    <property type="entry name" value="Isocitrate/Isopropylmalate dehydrogenase-like"/>
    <property type="match status" value="1"/>
</dbReference>
<evidence type="ECO:0000256" key="3">
    <source>
        <dbReference type="ARBA" id="ARBA00022516"/>
    </source>
</evidence>
<comment type="caution">
    <text evidence="11">The sequence shown here is derived from an EMBL/GenBank/DDBJ whole genome shotgun (WGS) entry which is preliminary data.</text>
</comment>
<keyword evidence="5 10" id="KW-0443">Lipid metabolism</keyword>
<name>A0A839AC82_9HYPH</name>
<dbReference type="GO" id="GO:0005737">
    <property type="term" value="C:cytoplasm"/>
    <property type="evidence" value="ECO:0007669"/>
    <property type="project" value="UniProtKB-SubCell"/>
</dbReference>
<evidence type="ECO:0000256" key="4">
    <source>
        <dbReference type="ARBA" id="ARBA00022679"/>
    </source>
</evidence>
<dbReference type="GO" id="GO:0008654">
    <property type="term" value="P:phospholipid biosynthetic process"/>
    <property type="evidence" value="ECO:0007669"/>
    <property type="project" value="UniProtKB-KW"/>
</dbReference>
<dbReference type="PIRSF" id="PIRSF002465">
    <property type="entry name" value="Phsphlp_syn_PlsX"/>
    <property type="match status" value="1"/>
</dbReference>